<dbReference type="GO" id="GO:0042765">
    <property type="term" value="C:GPI-anchor transamidase complex"/>
    <property type="evidence" value="ECO:0007669"/>
    <property type="project" value="InterPro"/>
</dbReference>
<feature type="transmembrane region" description="Helical" evidence="10">
    <location>
        <begin position="454"/>
        <end position="473"/>
    </location>
</feature>
<dbReference type="Proteomes" id="UP001218218">
    <property type="component" value="Unassembled WGS sequence"/>
</dbReference>
<evidence type="ECO:0000256" key="8">
    <source>
        <dbReference type="ARBA" id="ARBA00023136"/>
    </source>
</evidence>
<dbReference type="InterPro" id="IPR019540">
    <property type="entry name" value="PtdIno-glycan_biosynth_class_S"/>
</dbReference>
<comment type="caution">
    <text evidence="11">The sequence shown here is derived from an EMBL/GenBank/DDBJ whole genome shotgun (WGS) entry which is preliminary data.</text>
</comment>
<evidence type="ECO:0000256" key="9">
    <source>
        <dbReference type="ARBA" id="ARBA00023180"/>
    </source>
</evidence>
<sequence>MPHPDGTILRDPSKLFFQSEYIRRLIIASYWVVIIAGIPLWWHITSIERLSLPTARVHAQAGNQLRFPVQIHLEDASLSSPLQQLMDDRIRRSPKAWEGLDVKVTTQNDAADSYTVRATEGVPLVSERTLAYPLRSGTLPMLADTLAALLIPPTDPHRVAPYSPRYRLAFTLLNEDAAAGSAISGWDISGAISHHLSPIFNSLSVLHNFTIESQVQFHAPLAFSPVSLDQGYGITPEDLTVFVNSAEWSLSSSVSNDPVLHFVVFIPSAARRPLHILDSNGLPSPSSAFLLPQWGGIVIYNPPADVQTTAPFPAPALTAVFTTFAAHLLALLGVPALPPSVSTSTSASDVLHTVPLTAWQLDALLRARALENARNAQGTLESIVSLVAQIENMPVGRDVRGDVQGALGALEEMYNTASLNRTLSHSATAQTLASRAFFSPGMLALLYFPAEHKYAVYTPLFASALVPLVATAVKEIKAWRKQRRGEVE</sequence>
<protein>
    <submittedName>
        <fullName evidence="11">Phosphatidylinositol-glycan biosynthesis class S protein-domain-containing protein</fullName>
    </submittedName>
</protein>
<dbReference type="Pfam" id="PF10510">
    <property type="entry name" value="PIG-S"/>
    <property type="match status" value="2"/>
</dbReference>
<evidence type="ECO:0000256" key="7">
    <source>
        <dbReference type="ARBA" id="ARBA00022989"/>
    </source>
</evidence>
<dbReference type="GO" id="GO:0006506">
    <property type="term" value="P:GPI anchor biosynthetic process"/>
    <property type="evidence" value="ECO:0007669"/>
    <property type="project" value="UniProtKB-KW"/>
</dbReference>
<evidence type="ECO:0000313" key="11">
    <source>
        <dbReference type="EMBL" id="KAJ7359167.1"/>
    </source>
</evidence>
<comment type="pathway">
    <text evidence="2">Glycolipid biosynthesis; glycosylphosphatidylinositol-anchor biosynthesis.</text>
</comment>
<keyword evidence="4" id="KW-0337">GPI-anchor biosynthesis</keyword>
<keyword evidence="7 10" id="KW-1133">Transmembrane helix</keyword>
<dbReference type="PANTHER" id="PTHR21072:SF13">
    <property type="entry name" value="GPI TRANSAMIDASE COMPONENT PIG-S"/>
    <property type="match status" value="1"/>
</dbReference>
<dbReference type="PANTHER" id="PTHR21072">
    <property type="entry name" value="GPI TRANSAMIDASE COMPONENT PIG-S"/>
    <property type="match status" value="1"/>
</dbReference>
<evidence type="ECO:0000313" key="12">
    <source>
        <dbReference type="Proteomes" id="UP001218218"/>
    </source>
</evidence>
<proteinExistence type="inferred from homology"/>
<reference evidence="11" key="1">
    <citation type="submission" date="2023-03" db="EMBL/GenBank/DDBJ databases">
        <title>Massive genome expansion in bonnet fungi (Mycena s.s.) driven by repeated elements and novel gene families across ecological guilds.</title>
        <authorList>
            <consortium name="Lawrence Berkeley National Laboratory"/>
            <person name="Harder C.B."/>
            <person name="Miyauchi S."/>
            <person name="Viragh M."/>
            <person name="Kuo A."/>
            <person name="Thoen E."/>
            <person name="Andreopoulos B."/>
            <person name="Lu D."/>
            <person name="Skrede I."/>
            <person name="Drula E."/>
            <person name="Henrissat B."/>
            <person name="Morin E."/>
            <person name="Kohler A."/>
            <person name="Barry K."/>
            <person name="LaButti K."/>
            <person name="Morin E."/>
            <person name="Salamov A."/>
            <person name="Lipzen A."/>
            <person name="Mereny Z."/>
            <person name="Hegedus B."/>
            <person name="Baldrian P."/>
            <person name="Stursova M."/>
            <person name="Weitz H."/>
            <person name="Taylor A."/>
            <person name="Grigoriev I.V."/>
            <person name="Nagy L.G."/>
            <person name="Martin F."/>
            <person name="Kauserud H."/>
        </authorList>
    </citation>
    <scope>NUCLEOTIDE SEQUENCE</scope>
    <source>
        <strain evidence="11">CBHHK002</strain>
    </source>
</reference>
<accession>A0AAD7AHJ9</accession>
<dbReference type="AlphaFoldDB" id="A0AAD7AHJ9"/>
<evidence type="ECO:0000256" key="5">
    <source>
        <dbReference type="ARBA" id="ARBA00022692"/>
    </source>
</evidence>
<organism evidence="11 12">
    <name type="scientific">Mycena albidolilacea</name>
    <dbReference type="NCBI Taxonomy" id="1033008"/>
    <lineage>
        <taxon>Eukaryota</taxon>
        <taxon>Fungi</taxon>
        <taxon>Dikarya</taxon>
        <taxon>Basidiomycota</taxon>
        <taxon>Agaricomycotina</taxon>
        <taxon>Agaricomycetes</taxon>
        <taxon>Agaricomycetidae</taxon>
        <taxon>Agaricales</taxon>
        <taxon>Marasmiineae</taxon>
        <taxon>Mycenaceae</taxon>
        <taxon>Mycena</taxon>
    </lineage>
</organism>
<evidence type="ECO:0000256" key="3">
    <source>
        <dbReference type="ARBA" id="ARBA00005316"/>
    </source>
</evidence>
<evidence type="ECO:0000256" key="10">
    <source>
        <dbReference type="SAM" id="Phobius"/>
    </source>
</evidence>
<evidence type="ECO:0000256" key="1">
    <source>
        <dbReference type="ARBA" id="ARBA00004477"/>
    </source>
</evidence>
<gene>
    <name evidence="11" type="ORF">DFH08DRAFT_931792</name>
</gene>
<comment type="subcellular location">
    <subcellularLocation>
        <location evidence="1">Endoplasmic reticulum membrane</location>
        <topology evidence="1">Multi-pass membrane protein</topology>
    </subcellularLocation>
</comment>
<keyword evidence="5 10" id="KW-0812">Transmembrane</keyword>
<evidence type="ECO:0000256" key="6">
    <source>
        <dbReference type="ARBA" id="ARBA00022824"/>
    </source>
</evidence>
<evidence type="ECO:0000256" key="4">
    <source>
        <dbReference type="ARBA" id="ARBA00022502"/>
    </source>
</evidence>
<keyword evidence="9" id="KW-0325">Glycoprotein</keyword>
<dbReference type="EMBL" id="JARIHO010000006">
    <property type="protein sequence ID" value="KAJ7359167.1"/>
    <property type="molecule type" value="Genomic_DNA"/>
</dbReference>
<feature type="transmembrane region" description="Helical" evidence="10">
    <location>
        <begin position="21"/>
        <end position="42"/>
    </location>
</feature>
<comment type="similarity">
    <text evidence="3">Belongs to the PIGS family.</text>
</comment>
<keyword evidence="8 10" id="KW-0472">Membrane</keyword>
<dbReference type="GO" id="GO:0016255">
    <property type="term" value="P:attachment of GPI anchor to protein"/>
    <property type="evidence" value="ECO:0007669"/>
    <property type="project" value="InterPro"/>
</dbReference>
<name>A0AAD7AHJ9_9AGAR</name>
<keyword evidence="12" id="KW-1185">Reference proteome</keyword>
<keyword evidence="6" id="KW-0256">Endoplasmic reticulum</keyword>
<evidence type="ECO:0000256" key="2">
    <source>
        <dbReference type="ARBA" id="ARBA00004687"/>
    </source>
</evidence>